<dbReference type="EMBL" id="CP077074">
    <property type="protein sequence ID" value="QXH43075.1"/>
    <property type="molecule type" value="Genomic_DNA"/>
</dbReference>
<accession>A0ABX8MZ87</accession>
<feature type="transmembrane region" description="Helical" evidence="6">
    <location>
        <begin position="153"/>
        <end position="170"/>
    </location>
</feature>
<evidence type="ECO:0000256" key="6">
    <source>
        <dbReference type="SAM" id="Phobius"/>
    </source>
</evidence>
<gene>
    <name evidence="7" type="ORF">KSS89_12925</name>
</gene>
<evidence type="ECO:0000313" key="7">
    <source>
        <dbReference type="EMBL" id="QXH43075.1"/>
    </source>
</evidence>
<keyword evidence="8" id="KW-1185">Reference proteome</keyword>
<dbReference type="InterPro" id="IPR030191">
    <property type="entry name" value="CodB"/>
</dbReference>
<sequence>MTPSSIEFKSHVEQEALAGRLPVLARDRVYKTYGSFLWTCCAFSAATWAFLIGSYLPYVGDWRLGVMGYVIGLMIGMAIVTLASGVPSHKYGTDVIDNAKASFGYRGIVVPLFGLLATLVGWSYVVEALTARGAANIAATMTGTEVTGTSHEHLVIGVALAALVLVWLIASKGPKLFERLNGYIGPLHMFITLVMLGILIHKFGLQHLWTTQLPADQMLSKDPVQGFALAVEFGVSNSMTWWPVMGGLTRLVAKRKHVVGPSVVGVGVLGAAFVSTVAALAAISAGTYDPTIWMIAVGGPVFGSIVMAIVLTANIATMVVMIYLAGVSVQQIKFFARLKWEFLLALLLLPGVYFAFKTQWLLSVVMSWLSYNGVMFVGITGITLVDYFVLRREQIDVTSLFAHKGGKYEFWNGVNWIAVIVTVASTFGYLWLYNPVTVAMAEPFRYLGASLPVILLSGAAYYLCVRLLIWPLRKGDYQATSGVISRPSLVSQREAGTVAVSL</sequence>
<evidence type="ECO:0000256" key="5">
    <source>
        <dbReference type="ARBA" id="ARBA00023136"/>
    </source>
</evidence>
<reference evidence="7" key="1">
    <citation type="submission" date="2021-06" db="EMBL/GenBank/DDBJ databases">
        <title>Updating the genus Pseudomonas: Description of 43 new species and partition of the Pseudomonas putida group.</title>
        <authorList>
            <person name="Girard L."/>
            <person name="Lood C."/>
            <person name="Vandamme P."/>
            <person name="Rokni-Zadeh H."/>
            <person name="van Noort V."/>
            <person name="Hofte M."/>
            <person name="Lavigne R."/>
            <person name="De Mot R."/>
        </authorList>
    </citation>
    <scope>NUCLEOTIDE SEQUENCE</scope>
    <source>
        <strain evidence="7">CMR12a</strain>
    </source>
</reference>
<feature type="transmembrane region" description="Helical" evidence="6">
    <location>
        <begin position="103"/>
        <end position="125"/>
    </location>
</feature>
<dbReference type="Proteomes" id="UP000693952">
    <property type="component" value="Chromosome"/>
</dbReference>
<comment type="subcellular location">
    <subcellularLocation>
        <location evidence="1">Membrane</location>
        <topology evidence="1">Multi-pass membrane protein</topology>
    </subcellularLocation>
</comment>
<dbReference type="PANTHER" id="PTHR30569:SF0">
    <property type="entry name" value="CYTOSINE PERMEASE"/>
    <property type="match status" value="1"/>
</dbReference>
<feature type="transmembrane region" description="Helical" evidence="6">
    <location>
        <begin position="410"/>
        <end position="432"/>
    </location>
</feature>
<name>A0ABX8MZ87_9PSED</name>
<evidence type="ECO:0000256" key="1">
    <source>
        <dbReference type="ARBA" id="ARBA00004141"/>
    </source>
</evidence>
<evidence type="ECO:0000256" key="2">
    <source>
        <dbReference type="ARBA" id="ARBA00008974"/>
    </source>
</evidence>
<dbReference type="InterPro" id="IPR001248">
    <property type="entry name" value="Pur-cyt_permease"/>
</dbReference>
<feature type="transmembrane region" description="Helical" evidence="6">
    <location>
        <begin position="263"/>
        <end position="285"/>
    </location>
</feature>
<evidence type="ECO:0000256" key="4">
    <source>
        <dbReference type="ARBA" id="ARBA00022989"/>
    </source>
</evidence>
<dbReference type="RefSeq" id="WP_124346485.1">
    <property type="nucleotide sequence ID" value="NZ_CP027706.1"/>
</dbReference>
<keyword evidence="5 6" id="KW-0472">Membrane</keyword>
<proteinExistence type="inferred from homology"/>
<feature type="transmembrane region" description="Helical" evidence="6">
    <location>
        <begin position="182"/>
        <end position="204"/>
    </location>
</feature>
<feature type="transmembrane region" description="Helical" evidence="6">
    <location>
        <begin position="338"/>
        <end position="356"/>
    </location>
</feature>
<feature type="transmembrane region" description="Helical" evidence="6">
    <location>
        <begin position="36"/>
        <end position="56"/>
    </location>
</feature>
<feature type="transmembrane region" description="Helical" evidence="6">
    <location>
        <begin position="444"/>
        <end position="464"/>
    </location>
</feature>
<organism evidence="7 8">
    <name type="scientific">Pseudomonas sessilinigenes</name>
    <dbReference type="NCBI Taxonomy" id="658629"/>
    <lineage>
        <taxon>Bacteria</taxon>
        <taxon>Pseudomonadati</taxon>
        <taxon>Pseudomonadota</taxon>
        <taxon>Gammaproteobacteria</taxon>
        <taxon>Pseudomonadales</taxon>
        <taxon>Pseudomonadaceae</taxon>
        <taxon>Pseudomonas</taxon>
    </lineage>
</organism>
<comment type="similarity">
    <text evidence="2">Belongs to the purine-cytosine permease (2.A.39) family.</text>
</comment>
<feature type="transmembrane region" description="Helical" evidence="6">
    <location>
        <begin position="224"/>
        <end position="242"/>
    </location>
</feature>
<keyword evidence="4 6" id="KW-1133">Transmembrane helix</keyword>
<feature type="transmembrane region" description="Helical" evidence="6">
    <location>
        <begin position="368"/>
        <end position="389"/>
    </location>
</feature>
<keyword evidence="3 6" id="KW-0812">Transmembrane</keyword>
<feature type="transmembrane region" description="Helical" evidence="6">
    <location>
        <begin position="305"/>
        <end position="326"/>
    </location>
</feature>
<dbReference type="Pfam" id="PF02133">
    <property type="entry name" value="Transp_cyt_pur"/>
    <property type="match status" value="1"/>
</dbReference>
<dbReference type="PANTHER" id="PTHR30569">
    <property type="entry name" value="CYTOSINE TRANSPORTER CODB"/>
    <property type="match status" value="1"/>
</dbReference>
<protein>
    <submittedName>
        <fullName evidence="7">Cytosine permease</fullName>
    </submittedName>
</protein>
<evidence type="ECO:0000313" key="8">
    <source>
        <dbReference type="Proteomes" id="UP000693952"/>
    </source>
</evidence>
<feature type="transmembrane region" description="Helical" evidence="6">
    <location>
        <begin position="62"/>
        <end position="83"/>
    </location>
</feature>
<dbReference type="Gene3D" id="1.10.4160.10">
    <property type="entry name" value="Hydantoin permease"/>
    <property type="match status" value="1"/>
</dbReference>
<evidence type="ECO:0000256" key="3">
    <source>
        <dbReference type="ARBA" id="ARBA00022692"/>
    </source>
</evidence>